<dbReference type="InterPro" id="IPR018060">
    <property type="entry name" value="HTH_AraC"/>
</dbReference>
<name>A0ABS7YZE5_9FIRM</name>
<evidence type="ECO:0000313" key="6">
    <source>
        <dbReference type="Proteomes" id="UP001198374"/>
    </source>
</evidence>
<keyword evidence="1" id="KW-0805">Transcription regulation</keyword>
<dbReference type="Pfam" id="PF12833">
    <property type="entry name" value="HTH_18"/>
    <property type="match status" value="1"/>
</dbReference>
<evidence type="ECO:0000313" key="5">
    <source>
        <dbReference type="EMBL" id="MCA2097089.1"/>
    </source>
</evidence>
<comment type="caution">
    <text evidence="5">The sequence shown here is derived from an EMBL/GenBank/DDBJ whole genome shotgun (WGS) entry which is preliminary data.</text>
</comment>
<dbReference type="RefSeq" id="WP_209771623.1">
    <property type="nucleotide sequence ID" value="NZ_JAGGLO010000001.1"/>
</dbReference>
<dbReference type="Gene3D" id="2.60.120.10">
    <property type="entry name" value="Jelly Rolls"/>
    <property type="match status" value="1"/>
</dbReference>
<dbReference type="SMART" id="SM00342">
    <property type="entry name" value="HTH_ARAC"/>
    <property type="match status" value="1"/>
</dbReference>
<dbReference type="PRINTS" id="PR00032">
    <property type="entry name" value="HTHARAC"/>
</dbReference>
<dbReference type="PANTHER" id="PTHR43280:SF28">
    <property type="entry name" value="HTH-TYPE TRANSCRIPTIONAL ACTIVATOR RHAS"/>
    <property type="match status" value="1"/>
</dbReference>
<evidence type="ECO:0000256" key="3">
    <source>
        <dbReference type="ARBA" id="ARBA00023163"/>
    </source>
</evidence>
<dbReference type="Gene3D" id="1.10.10.60">
    <property type="entry name" value="Homeodomain-like"/>
    <property type="match status" value="2"/>
</dbReference>
<keyword evidence="2" id="KW-0238">DNA-binding</keyword>
<sequence length="282" mass="33153">MEKNNEQILEEENSLNNLDVKILDSQKNTYDEKISNRIQFHPFTYFYYLEEGFGKLSIESEMIDVHEGDLVIINSNIGHTLYVDKSIKNVKCLGFGIESISIAGLEDDTAKPINYFHIDNRDKSLKFEEYFEDIFREYKGNDIFSKSLANAIASTLVINLLRKYRKSITVKHDKKVNRQIDYIKSYIDTNYNEDIKLEDLSSMAYMNKFHLISEFKQSYRITPIEYLILKRIEISKNLLISTNHTMEEISALVGFNSQSYFNQVFKKKVGQTPSQFRRKHRL</sequence>
<dbReference type="InterPro" id="IPR020449">
    <property type="entry name" value="Tscrpt_reg_AraC-type_HTH"/>
</dbReference>
<feature type="domain" description="HTH araC/xylS-type" evidence="4">
    <location>
        <begin position="181"/>
        <end position="279"/>
    </location>
</feature>
<dbReference type="InterPro" id="IPR018062">
    <property type="entry name" value="HTH_AraC-typ_CS"/>
</dbReference>
<dbReference type="PROSITE" id="PS01124">
    <property type="entry name" value="HTH_ARAC_FAMILY_2"/>
    <property type="match status" value="1"/>
</dbReference>
<reference evidence="6" key="1">
    <citation type="submission" date="2023-07" db="EMBL/GenBank/DDBJ databases">
        <title>FDA dAtabase for Regulatory Grade micrObial Sequences (FDA-ARGOS): Supporting development and validation of Infectious Disease Dx tests.</title>
        <authorList>
            <person name="Sproer C."/>
            <person name="Gronow S."/>
            <person name="Severitt S."/>
            <person name="Schroder I."/>
            <person name="Tallon L."/>
            <person name="Sadzewicz L."/>
            <person name="Zhao X."/>
            <person name="Boylan J."/>
            <person name="Ott S."/>
            <person name="Bowen H."/>
            <person name="Vavikolanu K."/>
            <person name="Hazen T."/>
            <person name="Aluvathingal J."/>
            <person name="Nadendla S."/>
            <person name="Lowell S."/>
            <person name="Myers T."/>
            <person name="Yan Y."/>
        </authorList>
    </citation>
    <scope>NUCLEOTIDE SEQUENCE [LARGE SCALE GENOMIC DNA]</scope>
    <source>
        <strain evidence="6">FDAARGOS_1538</strain>
    </source>
</reference>
<evidence type="ECO:0000256" key="1">
    <source>
        <dbReference type="ARBA" id="ARBA00023015"/>
    </source>
</evidence>
<dbReference type="PANTHER" id="PTHR43280">
    <property type="entry name" value="ARAC-FAMILY TRANSCRIPTIONAL REGULATOR"/>
    <property type="match status" value="1"/>
</dbReference>
<dbReference type="EMBL" id="JAIWIY010000001">
    <property type="protein sequence ID" value="MCA2097089.1"/>
    <property type="molecule type" value="Genomic_DNA"/>
</dbReference>
<proteinExistence type="predicted"/>
<dbReference type="Proteomes" id="UP001198374">
    <property type="component" value="Unassembled WGS sequence"/>
</dbReference>
<protein>
    <submittedName>
        <fullName evidence="5">AraC family transcriptional regulator</fullName>
    </submittedName>
</protein>
<gene>
    <name evidence="5" type="ORF">LDJ82_09310</name>
</gene>
<dbReference type="InterPro" id="IPR014710">
    <property type="entry name" value="RmlC-like_jellyroll"/>
</dbReference>
<dbReference type="SUPFAM" id="SSF46689">
    <property type="entry name" value="Homeodomain-like"/>
    <property type="match status" value="2"/>
</dbReference>
<evidence type="ECO:0000259" key="4">
    <source>
        <dbReference type="PROSITE" id="PS01124"/>
    </source>
</evidence>
<evidence type="ECO:0000256" key="2">
    <source>
        <dbReference type="ARBA" id="ARBA00023125"/>
    </source>
</evidence>
<keyword evidence="3" id="KW-0804">Transcription</keyword>
<accession>A0ABS7YZE5</accession>
<dbReference type="SUPFAM" id="SSF51215">
    <property type="entry name" value="Regulatory protein AraC"/>
    <property type="match status" value="1"/>
</dbReference>
<dbReference type="PROSITE" id="PS00041">
    <property type="entry name" value="HTH_ARAC_FAMILY_1"/>
    <property type="match status" value="1"/>
</dbReference>
<keyword evidence="6" id="KW-1185">Reference proteome</keyword>
<dbReference type="InterPro" id="IPR037923">
    <property type="entry name" value="HTH-like"/>
</dbReference>
<organism evidence="5 6">
    <name type="scientific">Anaerococcus degeneri</name>
    <dbReference type="NCBI Taxonomy" id="361500"/>
    <lineage>
        <taxon>Bacteria</taxon>
        <taxon>Bacillati</taxon>
        <taxon>Bacillota</taxon>
        <taxon>Tissierellia</taxon>
        <taxon>Tissierellales</taxon>
        <taxon>Peptoniphilaceae</taxon>
        <taxon>Anaerococcus</taxon>
    </lineage>
</organism>
<dbReference type="InterPro" id="IPR009057">
    <property type="entry name" value="Homeodomain-like_sf"/>
</dbReference>